<dbReference type="EMBL" id="JAMKFE010000017">
    <property type="protein sequence ID" value="MCM5682218.1"/>
    <property type="molecule type" value="Genomic_DNA"/>
</dbReference>
<dbReference type="Pfam" id="PF03401">
    <property type="entry name" value="TctC"/>
    <property type="match status" value="1"/>
</dbReference>
<dbReference type="Gene3D" id="3.40.190.150">
    <property type="entry name" value="Bordetella uptake gene, domain 1"/>
    <property type="match status" value="1"/>
</dbReference>
<dbReference type="InterPro" id="IPR005064">
    <property type="entry name" value="BUG"/>
</dbReference>
<dbReference type="RefSeq" id="WP_251780694.1">
    <property type="nucleotide sequence ID" value="NZ_JAMKFE010000017.1"/>
</dbReference>
<name>A0ABT0YWK0_9BURK</name>
<comment type="caution">
    <text evidence="3">The sequence shown here is derived from an EMBL/GenBank/DDBJ whole genome shotgun (WGS) entry which is preliminary data.</text>
</comment>
<evidence type="ECO:0000256" key="1">
    <source>
        <dbReference type="ARBA" id="ARBA00006987"/>
    </source>
</evidence>
<comment type="similarity">
    <text evidence="1">Belongs to the UPF0065 (bug) family.</text>
</comment>
<accession>A0ABT0YWK0</accession>
<gene>
    <name evidence="3" type="ORF">M8A51_22040</name>
</gene>
<dbReference type="PANTHER" id="PTHR42928">
    <property type="entry name" value="TRICARBOXYLATE-BINDING PROTEIN"/>
    <property type="match status" value="1"/>
</dbReference>
<sequence length="318" mass="33086">MINRRTWIAALGLAACTAASAQAQTTRIVVSFPPGGPVDFVARALAEQLGKELGHTVVVENKGGANGALGAAEVARSTPDGSTLWITSVGAAAINPSLYGKLAYDMQRDFTPVSLVVNNVELLVVNAKDPAQDAAAFVAGSKRAAEPYAMGSSGIGSIPHFAIEQLVDATGAKITHIPYRGAAPAITDLMGGQVQGFFGDIPGLIGHVRGGKLKAIGLASTQRHPALPDVKTLAEQGIPGVDTNNWYALFAPARTPPATIASLNQAVRRALNDPGLKDKLLNTGAEPAPSTPQELARLLRRDTEKWAALIKAKNIKAE</sequence>
<keyword evidence="4" id="KW-1185">Reference proteome</keyword>
<dbReference type="Proteomes" id="UP001165541">
    <property type="component" value="Unassembled WGS sequence"/>
</dbReference>
<feature type="chain" id="PRO_5045366527" evidence="2">
    <location>
        <begin position="24"/>
        <end position="318"/>
    </location>
</feature>
<dbReference type="PROSITE" id="PS51257">
    <property type="entry name" value="PROKAR_LIPOPROTEIN"/>
    <property type="match status" value="1"/>
</dbReference>
<evidence type="ECO:0000256" key="2">
    <source>
        <dbReference type="SAM" id="SignalP"/>
    </source>
</evidence>
<dbReference type="InterPro" id="IPR042100">
    <property type="entry name" value="Bug_dom1"/>
</dbReference>
<feature type="signal peptide" evidence="2">
    <location>
        <begin position="1"/>
        <end position="23"/>
    </location>
</feature>
<evidence type="ECO:0000313" key="4">
    <source>
        <dbReference type="Proteomes" id="UP001165541"/>
    </source>
</evidence>
<protein>
    <submittedName>
        <fullName evidence="3">Tripartite tricarboxylate transporter substrate-binding protein</fullName>
    </submittedName>
</protein>
<reference evidence="3" key="1">
    <citation type="submission" date="2022-05" db="EMBL/GenBank/DDBJ databases">
        <title>Schlegelella sp. nov., isolated from mangrove soil.</title>
        <authorList>
            <person name="Liu Y."/>
            <person name="Ge X."/>
            <person name="Liu W."/>
        </authorList>
    </citation>
    <scope>NUCLEOTIDE SEQUENCE</scope>
    <source>
        <strain evidence="3">S2-27</strain>
    </source>
</reference>
<evidence type="ECO:0000313" key="3">
    <source>
        <dbReference type="EMBL" id="MCM5682218.1"/>
    </source>
</evidence>
<dbReference type="SUPFAM" id="SSF53850">
    <property type="entry name" value="Periplasmic binding protein-like II"/>
    <property type="match status" value="1"/>
</dbReference>
<dbReference type="PANTHER" id="PTHR42928:SF5">
    <property type="entry name" value="BLR1237 PROTEIN"/>
    <property type="match status" value="1"/>
</dbReference>
<dbReference type="Gene3D" id="3.40.190.10">
    <property type="entry name" value="Periplasmic binding protein-like II"/>
    <property type="match status" value="1"/>
</dbReference>
<dbReference type="PIRSF" id="PIRSF017082">
    <property type="entry name" value="YflP"/>
    <property type="match status" value="1"/>
</dbReference>
<organism evidence="3 4">
    <name type="scientific">Caldimonas mangrovi</name>
    <dbReference type="NCBI Taxonomy" id="2944811"/>
    <lineage>
        <taxon>Bacteria</taxon>
        <taxon>Pseudomonadati</taxon>
        <taxon>Pseudomonadota</taxon>
        <taxon>Betaproteobacteria</taxon>
        <taxon>Burkholderiales</taxon>
        <taxon>Sphaerotilaceae</taxon>
        <taxon>Caldimonas</taxon>
    </lineage>
</organism>
<keyword evidence="2" id="KW-0732">Signal</keyword>
<proteinExistence type="inferred from homology"/>